<dbReference type="STRING" id="1653334.GA0071312_1052"/>
<sequence length="338" mass="36267">MPTNRRWVLAARPQGEPVPEDFRLETREIDASAPQDMVLIRNRHLSLDPYMRLRMNDEKSYVPPYALGETLGGQTIGEVVASGSADFTPGDSVIGSGGWQDYALLPAKMVRRIDPDRIRAPAWLGMMGMPGFTAWIGLDLVGGVKAGETFVVGAATGPVGSMAGQLARRAGARTVAIAGGAQKCALARETFGFDEAIDHRDPDFAKRLAAACPDGIDLYFENIGGAVLEAVLPLLNDFARIPVCGLIAHYNESASPADASPLAKVMRQVLVQRLHLRGFIVSDHFARYPDFLGEVAPLVGKGEIVGLEDVVNGLENAPQALIWLLAGRNRGKCVVALD</sequence>
<dbReference type="OrthoDB" id="9805663at2"/>
<accession>A0A0P7XX04</accession>
<dbReference type="Gene3D" id="3.40.50.720">
    <property type="entry name" value="NAD(P)-binding Rossmann-like Domain"/>
    <property type="match status" value="1"/>
</dbReference>
<keyword evidence="1" id="KW-0560">Oxidoreductase</keyword>
<dbReference type="InterPro" id="IPR020843">
    <property type="entry name" value="ER"/>
</dbReference>
<dbReference type="GO" id="GO:0016628">
    <property type="term" value="F:oxidoreductase activity, acting on the CH-CH group of donors, NAD or NADP as acceptor"/>
    <property type="evidence" value="ECO:0007669"/>
    <property type="project" value="InterPro"/>
</dbReference>
<comment type="caution">
    <text evidence="3">The sequence shown here is derived from an EMBL/GenBank/DDBJ whole genome shotgun (WGS) entry which is preliminary data.</text>
</comment>
<dbReference type="InterPro" id="IPR045010">
    <property type="entry name" value="MDR_fam"/>
</dbReference>
<dbReference type="PATRIC" id="fig|1653334.4.peg.1284"/>
<dbReference type="InterPro" id="IPR036291">
    <property type="entry name" value="NAD(P)-bd_dom_sf"/>
</dbReference>
<reference evidence="4 6" key="2">
    <citation type="submission" date="2016-08" db="EMBL/GenBank/DDBJ databases">
        <authorList>
            <person name="Varghese N."/>
            <person name="Submissions Spin"/>
        </authorList>
    </citation>
    <scope>NUCLEOTIDE SEQUENCE [LARGE SCALE GENOMIC DNA]</scope>
    <source>
        <strain evidence="4 6">HL-109</strain>
    </source>
</reference>
<dbReference type="CDD" id="cd05288">
    <property type="entry name" value="PGDH"/>
    <property type="match status" value="1"/>
</dbReference>
<dbReference type="Proteomes" id="UP000050497">
    <property type="component" value="Unassembled WGS sequence"/>
</dbReference>
<dbReference type="SUPFAM" id="SSF51735">
    <property type="entry name" value="NAD(P)-binding Rossmann-fold domains"/>
    <property type="match status" value="1"/>
</dbReference>
<reference evidence="3 5" key="1">
    <citation type="submission" date="2015-09" db="EMBL/GenBank/DDBJ databases">
        <title>Identification and resolution of microdiversity through metagenomic sequencing of parallel consortia.</title>
        <authorList>
            <person name="Nelson W.C."/>
            <person name="Romine M.F."/>
            <person name="Lindemann S.R."/>
        </authorList>
    </citation>
    <scope>NUCLEOTIDE SEQUENCE [LARGE SCALE GENOMIC DNA]</scope>
    <source>
        <strain evidence="3">HL-109</strain>
    </source>
</reference>
<evidence type="ECO:0000313" key="5">
    <source>
        <dbReference type="Proteomes" id="UP000050497"/>
    </source>
</evidence>
<dbReference type="Gene3D" id="3.90.180.10">
    <property type="entry name" value="Medium-chain alcohol dehydrogenases, catalytic domain"/>
    <property type="match status" value="1"/>
</dbReference>
<evidence type="ECO:0000259" key="2">
    <source>
        <dbReference type="SMART" id="SM00829"/>
    </source>
</evidence>
<dbReference type="PANTHER" id="PTHR43205">
    <property type="entry name" value="PROSTAGLANDIN REDUCTASE"/>
    <property type="match status" value="1"/>
</dbReference>
<dbReference type="InterPro" id="IPR041694">
    <property type="entry name" value="ADH_N_2"/>
</dbReference>
<protein>
    <submittedName>
        <fullName evidence="3">Putative NADP-dependent oxidoreductase</fullName>
    </submittedName>
</protein>
<dbReference type="InterPro" id="IPR011032">
    <property type="entry name" value="GroES-like_sf"/>
</dbReference>
<feature type="domain" description="Enoyl reductase (ER)" evidence="2">
    <location>
        <begin position="17"/>
        <end position="335"/>
    </location>
</feature>
<organism evidence="3 5">
    <name type="scientific">Saliniramus fredricksonii</name>
    <dbReference type="NCBI Taxonomy" id="1653334"/>
    <lineage>
        <taxon>Bacteria</taxon>
        <taxon>Pseudomonadati</taxon>
        <taxon>Pseudomonadota</taxon>
        <taxon>Alphaproteobacteria</taxon>
        <taxon>Hyphomicrobiales</taxon>
        <taxon>Salinarimonadaceae</taxon>
        <taxon>Saliniramus</taxon>
    </lineage>
</organism>
<dbReference type="Proteomes" id="UP000182800">
    <property type="component" value="Unassembled WGS sequence"/>
</dbReference>
<gene>
    <name evidence="4" type="ORF">GA0071312_1052</name>
    <name evidence="3" type="ORF">HLUCCO17_16610</name>
</gene>
<dbReference type="InterPro" id="IPR013149">
    <property type="entry name" value="ADH-like_C"/>
</dbReference>
<proteinExistence type="predicted"/>
<evidence type="ECO:0000313" key="4">
    <source>
        <dbReference type="EMBL" id="SCC79628.1"/>
    </source>
</evidence>
<dbReference type="EMBL" id="LJSX01000037">
    <property type="protein sequence ID" value="KPQ09025.1"/>
    <property type="molecule type" value="Genomic_DNA"/>
</dbReference>
<evidence type="ECO:0000313" key="6">
    <source>
        <dbReference type="Proteomes" id="UP000182800"/>
    </source>
</evidence>
<dbReference type="FunFam" id="3.40.50.720:FF:000121">
    <property type="entry name" value="Prostaglandin reductase 2"/>
    <property type="match status" value="1"/>
</dbReference>
<evidence type="ECO:0000313" key="3">
    <source>
        <dbReference type="EMBL" id="KPQ09025.1"/>
    </source>
</evidence>
<dbReference type="SMART" id="SM00829">
    <property type="entry name" value="PKS_ER"/>
    <property type="match status" value="1"/>
</dbReference>
<dbReference type="Pfam" id="PF16884">
    <property type="entry name" value="ADH_N_2"/>
    <property type="match status" value="1"/>
</dbReference>
<name>A0A0P7XX04_9HYPH</name>
<dbReference type="RefSeq" id="WP_074443869.1">
    <property type="nucleotide sequence ID" value="NZ_FMBM01000001.1"/>
</dbReference>
<keyword evidence="6" id="KW-1185">Reference proteome</keyword>
<dbReference type="AlphaFoldDB" id="A0A0P7XX04"/>
<dbReference type="Pfam" id="PF00107">
    <property type="entry name" value="ADH_zinc_N"/>
    <property type="match status" value="1"/>
</dbReference>
<dbReference type="PANTHER" id="PTHR43205:SF7">
    <property type="entry name" value="PROSTAGLANDIN REDUCTASE 1"/>
    <property type="match status" value="1"/>
</dbReference>
<dbReference type="SUPFAM" id="SSF50129">
    <property type="entry name" value="GroES-like"/>
    <property type="match status" value="1"/>
</dbReference>
<evidence type="ECO:0000256" key="1">
    <source>
        <dbReference type="ARBA" id="ARBA00023002"/>
    </source>
</evidence>
<dbReference type="EMBL" id="FMBM01000001">
    <property type="protein sequence ID" value="SCC79628.1"/>
    <property type="molecule type" value="Genomic_DNA"/>
</dbReference>